<dbReference type="Proteomes" id="UP000678228">
    <property type="component" value="Unassembled WGS sequence"/>
</dbReference>
<name>A0A941ALQ8_9BACI</name>
<dbReference type="NCBIfam" id="TIGR02532">
    <property type="entry name" value="IV_pilin_GFxxxE"/>
    <property type="match status" value="1"/>
</dbReference>
<comment type="subcellular location">
    <subcellularLocation>
        <location evidence="1">Cell surface</location>
    </subcellularLocation>
</comment>
<keyword evidence="3" id="KW-1133">Transmembrane helix</keyword>
<dbReference type="InterPro" id="IPR012902">
    <property type="entry name" value="N_methyl_site"/>
</dbReference>
<dbReference type="GO" id="GO:0009986">
    <property type="term" value="C:cell surface"/>
    <property type="evidence" value="ECO:0007669"/>
    <property type="project" value="UniProtKB-SubCell"/>
</dbReference>
<evidence type="ECO:0000256" key="2">
    <source>
        <dbReference type="ARBA" id="ARBA00023287"/>
    </source>
</evidence>
<sequence>MRRAKFHKDQKGFTLVEILVSLVLLSIVLLSFLTIFTYTNQVAVRNNDTLVAVNLAKLTLARLKSDPFSYIESPNLSPSPSYVLGTKAYNHSSCTNETCESFYQPLVNDRVYAVSITASQSTSEKTNHLINVHVTVTLPETPISSKVEGYVIYD</sequence>
<proteinExistence type="predicted"/>
<accession>A0A941ALQ8</accession>
<keyword evidence="3" id="KW-0812">Transmembrane</keyword>
<feature type="transmembrane region" description="Helical" evidence="3">
    <location>
        <begin position="12"/>
        <end position="38"/>
    </location>
</feature>
<dbReference type="GO" id="GO:0030420">
    <property type="term" value="P:establishment of competence for transformation"/>
    <property type="evidence" value="ECO:0007669"/>
    <property type="project" value="UniProtKB-KW"/>
</dbReference>
<evidence type="ECO:0000256" key="3">
    <source>
        <dbReference type="SAM" id="Phobius"/>
    </source>
</evidence>
<dbReference type="AlphaFoldDB" id="A0A941ALQ8"/>
<evidence type="ECO:0000256" key="1">
    <source>
        <dbReference type="ARBA" id="ARBA00004241"/>
    </source>
</evidence>
<keyword evidence="3" id="KW-0472">Membrane</keyword>
<reference evidence="4" key="1">
    <citation type="submission" date="2021-03" db="EMBL/GenBank/DDBJ databases">
        <title>Bacillus suaedae sp. nov., isolated from Suaeda aralocaspica.</title>
        <authorList>
            <person name="Lei R.F.R."/>
        </authorList>
    </citation>
    <scope>NUCLEOTIDE SEQUENCE</scope>
    <source>
        <strain evidence="4">YZJH907-2</strain>
    </source>
</reference>
<dbReference type="RefSeq" id="WP_210595039.1">
    <property type="nucleotide sequence ID" value="NZ_JAGKSQ010000001.1"/>
</dbReference>
<protein>
    <submittedName>
        <fullName evidence="4">Prepilin-type N-terminal cleavage/methylation domain-containing protein</fullName>
    </submittedName>
</protein>
<evidence type="ECO:0000313" key="4">
    <source>
        <dbReference type="EMBL" id="MBP3949660.1"/>
    </source>
</evidence>
<gene>
    <name evidence="4" type="ORF">J7W16_00845</name>
</gene>
<keyword evidence="2" id="KW-0178">Competence</keyword>
<comment type="caution">
    <text evidence="4">The sequence shown here is derived from an EMBL/GenBank/DDBJ whole genome shotgun (WGS) entry which is preliminary data.</text>
</comment>
<dbReference type="PROSITE" id="PS00409">
    <property type="entry name" value="PROKAR_NTER_METHYL"/>
    <property type="match status" value="1"/>
</dbReference>
<dbReference type="Pfam" id="PF07963">
    <property type="entry name" value="N_methyl"/>
    <property type="match status" value="1"/>
</dbReference>
<organism evidence="4 5">
    <name type="scientific">Halalkalibacter suaedae</name>
    <dbReference type="NCBI Taxonomy" id="2822140"/>
    <lineage>
        <taxon>Bacteria</taxon>
        <taxon>Bacillati</taxon>
        <taxon>Bacillota</taxon>
        <taxon>Bacilli</taxon>
        <taxon>Bacillales</taxon>
        <taxon>Bacillaceae</taxon>
        <taxon>Halalkalibacter</taxon>
    </lineage>
</organism>
<keyword evidence="5" id="KW-1185">Reference proteome</keyword>
<dbReference type="EMBL" id="JAGKSQ010000001">
    <property type="protein sequence ID" value="MBP3949660.1"/>
    <property type="molecule type" value="Genomic_DNA"/>
</dbReference>
<evidence type="ECO:0000313" key="5">
    <source>
        <dbReference type="Proteomes" id="UP000678228"/>
    </source>
</evidence>